<dbReference type="OrthoDB" id="9847721at2"/>
<reference evidence="2" key="1">
    <citation type="submission" date="2017-08" db="EMBL/GenBank/DDBJ databases">
        <authorList>
            <person name="Varghese N."/>
            <person name="Submissions S."/>
        </authorList>
    </citation>
    <scope>NUCLEOTIDE SEQUENCE [LARGE SCALE GENOMIC DNA]</scope>
    <source>
        <strain evidence="2">DSM 23173</strain>
    </source>
</reference>
<protein>
    <submittedName>
        <fullName evidence="1">Uncharacterized protein</fullName>
    </submittedName>
</protein>
<gene>
    <name evidence="1" type="ORF">SAMN05878391_2587</name>
</gene>
<sequence length="85" mass="10147">MTKKKIEVGVVSENELLLFYDYLNSDIDNNQYAILVTNNRGKVYTARMIDQDGDYWYILKLLFDNKYQRIKKEAVRSFEIKKISN</sequence>
<dbReference type="Proteomes" id="UP000219412">
    <property type="component" value="Unassembled WGS sequence"/>
</dbReference>
<organism evidence="1 2">
    <name type="scientific">Salinicoccus kekensis</name>
    <dbReference type="NCBI Taxonomy" id="714307"/>
    <lineage>
        <taxon>Bacteria</taxon>
        <taxon>Bacillati</taxon>
        <taxon>Bacillota</taxon>
        <taxon>Bacilli</taxon>
        <taxon>Bacillales</taxon>
        <taxon>Staphylococcaceae</taxon>
        <taxon>Salinicoccus</taxon>
    </lineage>
</organism>
<name>A0A285UUN3_9STAP</name>
<dbReference type="EMBL" id="OBQF01000008">
    <property type="protein sequence ID" value="SOC45078.1"/>
    <property type="molecule type" value="Genomic_DNA"/>
</dbReference>
<dbReference type="RefSeq" id="WP_097042833.1">
    <property type="nucleotide sequence ID" value="NZ_OBQF01000008.1"/>
</dbReference>
<evidence type="ECO:0000313" key="1">
    <source>
        <dbReference type="EMBL" id="SOC45078.1"/>
    </source>
</evidence>
<keyword evidence="2" id="KW-1185">Reference proteome</keyword>
<accession>A0A285UUN3</accession>
<dbReference type="AlphaFoldDB" id="A0A285UUN3"/>
<evidence type="ECO:0000313" key="2">
    <source>
        <dbReference type="Proteomes" id="UP000219412"/>
    </source>
</evidence>
<proteinExistence type="predicted"/>